<evidence type="ECO:0000256" key="2">
    <source>
        <dbReference type="SAM" id="Phobius"/>
    </source>
</evidence>
<feature type="transmembrane region" description="Helical" evidence="2">
    <location>
        <begin position="6"/>
        <end position="24"/>
    </location>
</feature>
<evidence type="ECO:0000313" key="4">
    <source>
        <dbReference type="Proteomes" id="UP001162881"/>
    </source>
</evidence>
<keyword evidence="2" id="KW-1133">Transmembrane helix</keyword>
<accession>A0ABT0BFL7</accession>
<sequence length="97" mass="10930">MDHGTLALLIPLAPFLIAGLAIWTKHQRRLAELQLHDTAEKAAQYASNARELEERVRVLERIITDGGYDTALQIEALRDQRSVERQHQPPAPDPTVN</sequence>
<comment type="caution">
    <text evidence="3">The sequence shown here is derived from an EMBL/GenBank/DDBJ whole genome shotgun (WGS) entry which is preliminary data.</text>
</comment>
<keyword evidence="2" id="KW-0812">Transmembrane</keyword>
<gene>
    <name evidence="3" type="ORF">MTR62_14125</name>
</gene>
<feature type="coiled-coil region" evidence="1">
    <location>
        <begin position="35"/>
        <end position="62"/>
    </location>
</feature>
<proteinExistence type="predicted"/>
<dbReference type="EMBL" id="JALHLF010000062">
    <property type="protein sequence ID" value="MCJ2183821.1"/>
    <property type="molecule type" value="Genomic_DNA"/>
</dbReference>
<keyword evidence="4" id="KW-1185">Reference proteome</keyword>
<keyword evidence="2" id="KW-0472">Membrane</keyword>
<evidence type="ECO:0008006" key="5">
    <source>
        <dbReference type="Google" id="ProtNLM"/>
    </source>
</evidence>
<name>A0ABT0BFL7_9SPHN</name>
<dbReference type="Proteomes" id="UP001162881">
    <property type="component" value="Unassembled WGS sequence"/>
</dbReference>
<evidence type="ECO:0000256" key="1">
    <source>
        <dbReference type="SAM" id="Coils"/>
    </source>
</evidence>
<keyword evidence="1" id="KW-0175">Coiled coil</keyword>
<dbReference type="RefSeq" id="WP_244021985.1">
    <property type="nucleotide sequence ID" value="NZ_JALHLF010000062.1"/>
</dbReference>
<reference evidence="3" key="1">
    <citation type="submission" date="2022-03" db="EMBL/GenBank/DDBJ databases">
        <title>Identification of a novel bacterium isolated from mangrove sediments.</title>
        <authorList>
            <person name="Pan X."/>
        </authorList>
    </citation>
    <scope>NUCLEOTIDE SEQUENCE</scope>
    <source>
        <strain evidence="3">B1949</strain>
    </source>
</reference>
<evidence type="ECO:0000313" key="3">
    <source>
        <dbReference type="EMBL" id="MCJ2183821.1"/>
    </source>
</evidence>
<protein>
    <recommendedName>
        <fullName evidence="5">Phage shock protein B</fullName>
    </recommendedName>
</protein>
<organism evidence="3 4">
    <name type="scientific">Novosphingobium organovorum</name>
    <dbReference type="NCBI Taxonomy" id="2930092"/>
    <lineage>
        <taxon>Bacteria</taxon>
        <taxon>Pseudomonadati</taxon>
        <taxon>Pseudomonadota</taxon>
        <taxon>Alphaproteobacteria</taxon>
        <taxon>Sphingomonadales</taxon>
        <taxon>Sphingomonadaceae</taxon>
        <taxon>Novosphingobium</taxon>
    </lineage>
</organism>